<accession>A0ABT9MSB2</accession>
<evidence type="ECO:0000313" key="1">
    <source>
        <dbReference type="EMBL" id="MDP9794332.1"/>
    </source>
</evidence>
<dbReference type="Proteomes" id="UP001240984">
    <property type="component" value="Unassembled WGS sequence"/>
</dbReference>
<sequence length="143" mass="15932">MYGTYHLNRAGFTAVATLSETGRLESGDYYGAPLPPGLAHLSVLGRAARVDALSPGTSVLFLPAWAGIPDGAVGYAYLGDTPPGLRYDCFGDWCEAHWSLGDGWYWLQCRRRWHPVDLIPMWTVRVKRPRPSSPTAERPRRRC</sequence>
<proteinExistence type="predicted"/>
<dbReference type="EMBL" id="JAUSRA010000001">
    <property type="protein sequence ID" value="MDP9794332.1"/>
    <property type="molecule type" value="Genomic_DNA"/>
</dbReference>
<gene>
    <name evidence="1" type="ORF">J2S43_002844</name>
</gene>
<evidence type="ECO:0000313" key="2">
    <source>
        <dbReference type="Proteomes" id="UP001240984"/>
    </source>
</evidence>
<reference evidence="1 2" key="1">
    <citation type="submission" date="2023-07" db="EMBL/GenBank/DDBJ databases">
        <title>Sequencing the genomes of 1000 actinobacteria strains.</title>
        <authorList>
            <person name="Klenk H.-P."/>
        </authorList>
    </citation>
    <scope>NUCLEOTIDE SEQUENCE [LARGE SCALE GENOMIC DNA]</scope>
    <source>
        <strain evidence="1 2">DSM 44710</strain>
    </source>
</reference>
<organism evidence="1 2">
    <name type="scientific">Catenuloplanes nepalensis</name>
    <dbReference type="NCBI Taxonomy" id="587533"/>
    <lineage>
        <taxon>Bacteria</taxon>
        <taxon>Bacillati</taxon>
        <taxon>Actinomycetota</taxon>
        <taxon>Actinomycetes</taxon>
        <taxon>Micromonosporales</taxon>
        <taxon>Micromonosporaceae</taxon>
        <taxon>Catenuloplanes</taxon>
    </lineage>
</organism>
<name>A0ABT9MSB2_9ACTN</name>
<keyword evidence="2" id="KW-1185">Reference proteome</keyword>
<comment type="caution">
    <text evidence="1">The sequence shown here is derived from an EMBL/GenBank/DDBJ whole genome shotgun (WGS) entry which is preliminary data.</text>
</comment>
<dbReference type="RefSeq" id="WP_306829479.1">
    <property type="nucleotide sequence ID" value="NZ_JAUSRA010000001.1"/>
</dbReference>
<protein>
    <submittedName>
        <fullName evidence="1">Uncharacterized protein</fullName>
    </submittedName>
</protein>